<gene>
    <name evidence="2" type="ORF">SAMN04487943_102317</name>
</gene>
<protein>
    <recommendedName>
        <fullName evidence="1">YdhG-like domain-containing protein</fullName>
    </recommendedName>
</protein>
<dbReference type="AlphaFoldDB" id="A0A1I4IVA9"/>
<dbReference type="RefSeq" id="WP_091482051.1">
    <property type="nucleotide sequence ID" value="NZ_FOTR01000002.1"/>
</dbReference>
<evidence type="ECO:0000313" key="2">
    <source>
        <dbReference type="EMBL" id="SFL58244.1"/>
    </source>
</evidence>
<keyword evidence="3" id="KW-1185">Reference proteome</keyword>
<dbReference type="InterPro" id="IPR014922">
    <property type="entry name" value="YdhG-like"/>
</dbReference>
<sequence>MSNKFVEECISQFPEHIQEITYSLRRLALDSTDQLKEELKWGMPSYAVNKKNCYLQPSKKHVNLSFYKGTQLEDIKPIYLSN</sequence>
<dbReference type="OrthoDB" id="9811812at2"/>
<proteinExistence type="predicted"/>
<name>A0A1I4IVA9_9BACI</name>
<dbReference type="EMBL" id="FOTR01000002">
    <property type="protein sequence ID" value="SFL58244.1"/>
    <property type="molecule type" value="Genomic_DNA"/>
</dbReference>
<organism evidence="2 3">
    <name type="scientific">Gracilibacillus orientalis</name>
    <dbReference type="NCBI Taxonomy" id="334253"/>
    <lineage>
        <taxon>Bacteria</taxon>
        <taxon>Bacillati</taxon>
        <taxon>Bacillota</taxon>
        <taxon>Bacilli</taxon>
        <taxon>Bacillales</taxon>
        <taxon>Bacillaceae</taxon>
        <taxon>Gracilibacillus</taxon>
    </lineage>
</organism>
<accession>A0A1I4IVA9</accession>
<evidence type="ECO:0000313" key="3">
    <source>
        <dbReference type="Proteomes" id="UP000198565"/>
    </source>
</evidence>
<dbReference type="Proteomes" id="UP000198565">
    <property type="component" value="Unassembled WGS sequence"/>
</dbReference>
<reference evidence="3" key="1">
    <citation type="submission" date="2016-10" db="EMBL/GenBank/DDBJ databases">
        <authorList>
            <person name="Varghese N."/>
            <person name="Submissions S."/>
        </authorList>
    </citation>
    <scope>NUCLEOTIDE SEQUENCE [LARGE SCALE GENOMIC DNA]</scope>
    <source>
        <strain evidence="3">CGMCC 1.4250</strain>
    </source>
</reference>
<evidence type="ECO:0000259" key="1">
    <source>
        <dbReference type="Pfam" id="PF08818"/>
    </source>
</evidence>
<dbReference type="SUPFAM" id="SSF159888">
    <property type="entry name" value="YdhG-like"/>
    <property type="match status" value="1"/>
</dbReference>
<dbReference type="Pfam" id="PF08818">
    <property type="entry name" value="DUF1801"/>
    <property type="match status" value="1"/>
</dbReference>
<feature type="domain" description="YdhG-like" evidence="1">
    <location>
        <begin position="18"/>
        <end position="79"/>
    </location>
</feature>
<dbReference type="Gene3D" id="3.90.1150.200">
    <property type="match status" value="1"/>
</dbReference>